<dbReference type="InterPro" id="IPR016562">
    <property type="entry name" value="Proteasome_assmbl_chp_2_euk"/>
</dbReference>
<dbReference type="InterPro" id="IPR019151">
    <property type="entry name" value="Proteasome_assmbl_chaperone_2"/>
</dbReference>
<accession>A0A7J7NHZ9</accession>
<evidence type="ECO:0000313" key="5">
    <source>
        <dbReference type="EMBL" id="KAF6166528.1"/>
    </source>
</evidence>
<evidence type="ECO:0000256" key="4">
    <source>
        <dbReference type="PIRNR" id="PIRNR010044"/>
    </source>
</evidence>
<comment type="subunit">
    <text evidence="4">Forms a heterodimer with PSMG1.</text>
</comment>
<dbReference type="SUPFAM" id="SSF159659">
    <property type="entry name" value="Cgl1923-like"/>
    <property type="match status" value="1"/>
</dbReference>
<dbReference type="Proteomes" id="UP000541444">
    <property type="component" value="Unassembled WGS sequence"/>
</dbReference>
<dbReference type="PIRSF" id="PIRSF010044">
    <property type="entry name" value="UCP010044"/>
    <property type="match status" value="1"/>
</dbReference>
<sequence>MELVHQEVEEEGKQKQKQFKSTLILPALSIGNVGQLAIDLLVSSMGAQRIGYLDDPSILPCVGNNAYGPLPYGLLALPLEVYDSSSNALTLIQQRSPVVKGMGMEFATNLADLAAKSGSKHVVVLSSLDSGRRQKIDESRNTQIYYLSSINTDGTDEDCEKLGWKRLEYNPMQKRWNYLNALAEGNLQVESSSFEDELLDEDYYPSLPFAALFSCCKAKGLKVTCILCYCSEGDNISDSFPLAEAALKLLGKNPNKLCGQEKVGWRIPYSWSTVYGPPADMSLF</sequence>
<dbReference type="EMBL" id="JACGCM010000786">
    <property type="protein sequence ID" value="KAF6166528.1"/>
    <property type="molecule type" value="Genomic_DNA"/>
</dbReference>
<gene>
    <name evidence="5" type="ORF">GIB67_005390</name>
</gene>
<dbReference type="GO" id="GO:0043248">
    <property type="term" value="P:proteasome assembly"/>
    <property type="evidence" value="ECO:0007669"/>
    <property type="project" value="TreeGrafter"/>
</dbReference>
<protein>
    <recommendedName>
        <fullName evidence="1 4">Proteasome assembly chaperone 2</fullName>
    </recommendedName>
</protein>
<organism evidence="5 6">
    <name type="scientific">Kingdonia uniflora</name>
    <dbReference type="NCBI Taxonomy" id="39325"/>
    <lineage>
        <taxon>Eukaryota</taxon>
        <taxon>Viridiplantae</taxon>
        <taxon>Streptophyta</taxon>
        <taxon>Embryophyta</taxon>
        <taxon>Tracheophyta</taxon>
        <taxon>Spermatophyta</taxon>
        <taxon>Magnoliopsida</taxon>
        <taxon>Ranunculales</taxon>
        <taxon>Circaeasteraceae</taxon>
        <taxon>Kingdonia</taxon>
    </lineage>
</organism>
<comment type="function">
    <text evidence="4">Chaperone protein which promotes assembly of the 20S proteasome as part of a heterodimer with PSMG1.</text>
</comment>
<dbReference type="PANTHER" id="PTHR12970:SF1">
    <property type="entry name" value="PROTEASOME ASSEMBLY CHAPERONE 2"/>
    <property type="match status" value="1"/>
</dbReference>
<proteinExistence type="inferred from homology"/>
<comment type="similarity">
    <text evidence="3 4">Belongs to the PSMG2 family.</text>
</comment>
<dbReference type="FunFam" id="3.40.50.10900:FF:000005">
    <property type="entry name" value="Proteasome assembly chaperone 2"/>
    <property type="match status" value="1"/>
</dbReference>
<dbReference type="GO" id="GO:0005829">
    <property type="term" value="C:cytosol"/>
    <property type="evidence" value="ECO:0007669"/>
    <property type="project" value="TreeGrafter"/>
</dbReference>
<dbReference type="Gene3D" id="3.40.50.10900">
    <property type="entry name" value="PAC-like subunit"/>
    <property type="match status" value="2"/>
</dbReference>
<reference evidence="5 6" key="1">
    <citation type="journal article" date="2020" name="IScience">
        <title>Genome Sequencing of the Endangered Kingdonia uniflora (Circaeasteraceae, Ranunculales) Reveals Potential Mechanisms of Evolutionary Specialization.</title>
        <authorList>
            <person name="Sun Y."/>
            <person name="Deng T."/>
            <person name="Zhang A."/>
            <person name="Moore M.J."/>
            <person name="Landis J.B."/>
            <person name="Lin N."/>
            <person name="Zhang H."/>
            <person name="Zhang X."/>
            <person name="Huang J."/>
            <person name="Zhang X."/>
            <person name="Sun H."/>
            <person name="Wang H."/>
        </authorList>
    </citation>
    <scope>NUCLEOTIDE SEQUENCE [LARGE SCALE GENOMIC DNA]</scope>
    <source>
        <strain evidence="5">TB1705</strain>
        <tissue evidence="5">Leaf</tissue>
    </source>
</reference>
<dbReference type="FunFam" id="3.40.50.10900:FF:000004">
    <property type="entry name" value="Proteasome assembly chaperone 2"/>
    <property type="match status" value="1"/>
</dbReference>
<dbReference type="GO" id="GO:0005634">
    <property type="term" value="C:nucleus"/>
    <property type="evidence" value="ECO:0007669"/>
    <property type="project" value="TreeGrafter"/>
</dbReference>
<dbReference type="OrthoDB" id="10260712at2759"/>
<dbReference type="InterPro" id="IPR038389">
    <property type="entry name" value="PSMG2_sf"/>
</dbReference>
<keyword evidence="2 4" id="KW-0143">Chaperone</keyword>
<evidence type="ECO:0000313" key="6">
    <source>
        <dbReference type="Proteomes" id="UP000541444"/>
    </source>
</evidence>
<evidence type="ECO:0000256" key="2">
    <source>
        <dbReference type="ARBA" id="ARBA00023186"/>
    </source>
</evidence>
<keyword evidence="6" id="KW-1185">Reference proteome</keyword>
<dbReference type="Pfam" id="PF09754">
    <property type="entry name" value="PAC2"/>
    <property type="match status" value="1"/>
</dbReference>
<dbReference type="AlphaFoldDB" id="A0A7J7NHZ9"/>
<evidence type="ECO:0000256" key="1">
    <source>
        <dbReference type="ARBA" id="ARBA00019186"/>
    </source>
</evidence>
<evidence type="ECO:0000256" key="3">
    <source>
        <dbReference type="ARBA" id="ARBA00025745"/>
    </source>
</evidence>
<comment type="caution">
    <text evidence="5">The sequence shown here is derived from an EMBL/GenBank/DDBJ whole genome shotgun (WGS) entry which is preliminary data.</text>
</comment>
<name>A0A7J7NHZ9_9MAGN</name>
<dbReference type="PANTHER" id="PTHR12970">
    <property type="entry name" value="PROTEASOME ASSEMBLY CHAPERONE 2"/>
    <property type="match status" value="1"/>
</dbReference>